<feature type="region of interest" description="Disordered" evidence="1">
    <location>
        <begin position="265"/>
        <end position="289"/>
    </location>
</feature>
<protein>
    <submittedName>
        <fullName evidence="2">Uncharacterized protein</fullName>
    </submittedName>
</protein>
<evidence type="ECO:0000313" key="2">
    <source>
        <dbReference type="EMBL" id="KAA0713844.1"/>
    </source>
</evidence>
<feature type="compositionally biased region" description="Basic and acidic residues" evidence="1">
    <location>
        <begin position="64"/>
        <end position="75"/>
    </location>
</feature>
<feature type="compositionally biased region" description="Basic and acidic residues" evidence="1">
    <location>
        <begin position="279"/>
        <end position="289"/>
    </location>
</feature>
<sequence>MEEKDGIDEPKATRGSMDKPITFTSESTSLSTTGASISKEDLILYTEYTDHRAEEDYFMEEKDGIDEPKTNRDSMDTPITFTSESTSLSTTGAIISKEDLLLCAGYLDLRAEEDYFMEEKDGIDEPKTNRDSMDQPITFTSESTSLSITEASMSKEDLLLCAGYLALPPNPDVHMEPPSTHSQMHQLQKASRHSLFSTLCHHGDKQPQIASCHLNTPRIHSVSPIDYQGVAVDMIVHNYESRGTSRHVLFKKVIALSTCYRRSESRLRQGQAEPSGQLDLKDLKEEKKL</sequence>
<comment type="caution">
    <text evidence="2">The sequence shown here is derived from an EMBL/GenBank/DDBJ whole genome shotgun (WGS) entry which is preliminary data.</text>
</comment>
<dbReference type="Proteomes" id="UP000324632">
    <property type="component" value="Chromosome 12"/>
</dbReference>
<dbReference type="AlphaFoldDB" id="A0A5A9NUI7"/>
<feature type="compositionally biased region" description="Basic and acidic residues" evidence="1">
    <location>
        <begin position="1"/>
        <end position="12"/>
    </location>
</feature>
<dbReference type="EMBL" id="SOYY01000012">
    <property type="protein sequence ID" value="KAA0713844.1"/>
    <property type="molecule type" value="Genomic_DNA"/>
</dbReference>
<evidence type="ECO:0000313" key="3">
    <source>
        <dbReference type="Proteomes" id="UP000324632"/>
    </source>
</evidence>
<reference evidence="2 3" key="1">
    <citation type="journal article" date="2019" name="Mol. Ecol. Resour.">
        <title>Chromosome-level genome assembly of Triplophysa tibetana, a fish adapted to the harsh high-altitude environment of the Tibetan Plateau.</title>
        <authorList>
            <person name="Yang X."/>
            <person name="Liu H."/>
            <person name="Ma Z."/>
            <person name="Zou Y."/>
            <person name="Zou M."/>
            <person name="Mao Y."/>
            <person name="Li X."/>
            <person name="Wang H."/>
            <person name="Chen T."/>
            <person name="Wang W."/>
            <person name="Yang R."/>
        </authorList>
    </citation>
    <scope>NUCLEOTIDE SEQUENCE [LARGE SCALE GENOMIC DNA]</scope>
    <source>
        <strain evidence="2">TTIB1903HZAU</strain>
        <tissue evidence="2">Muscle</tissue>
    </source>
</reference>
<organism evidence="2 3">
    <name type="scientific">Triplophysa tibetana</name>
    <dbReference type="NCBI Taxonomy" id="1572043"/>
    <lineage>
        <taxon>Eukaryota</taxon>
        <taxon>Metazoa</taxon>
        <taxon>Chordata</taxon>
        <taxon>Craniata</taxon>
        <taxon>Vertebrata</taxon>
        <taxon>Euteleostomi</taxon>
        <taxon>Actinopterygii</taxon>
        <taxon>Neopterygii</taxon>
        <taxon>Teleostei</taxon>
        <taxon>Ostariophysi</taxon>
        <taxon>Cypriniformes</taxon>
        <taxon>Nemacheilidae</taxon>
        <taxon>Triplophysa</taxon>
    </lineage>
</organism>
<keyword evidence="3" id="KW-1185">Reference proteome</keyword>
<gene>
    <name evidence="2" type="ORF">E1301_Tti015593</name>
</gene>
<proteinExistence type="predicted"/>
<name>A0A5A9NUI7_9TELE</name>
<feature type="compositionally biased region" description="Low complexity" evidence="1">
    <location>
        <begin position="22"/>
        <end position="32"/>
    </location>
</feature>
<evidence type="ECO:0000256" key="1">
    <source>
        <dbReference type="SAM" id="MobiDB-lite"/>
    </source>
</evidence>
<feature type="region of interest" description="Disordered" evidence="1">
    <location>
        <begin position="122"/>
        <end position="141"/>
    </location>
</feature>
<accession>A0A5A9NUI7</accession>
<feature type="compositionally biased region" description="Basic and acidic residues" evidence="1">
    <location>
        <begin position="122"/>
        <end position="133"/>
    </location>
</feature>
<feature type="region of interest" description="Disordered" evidence="1">
    <location>
        <begin position="1"/>
        <end position="32"/>
    </location>
</feature>
<feature type="region of interest" description="Disordered" evidence="1">
    <location>
        <begin position="64"/>
        <end position="84"/>
    </location>
</feature>